<gene>
    <name evidence="3" type="ORF">ACFS5N_13850</name>
</gene>
<keyword evidence="1" id="KW-0732">Signal</keyword>
<evidence type="ECO:0000259" key="2">
    <source>
        <dbReference type="PROSITE" id="PS52015"/>
    </source>
</evidence>
<keyword evidence="4" id="KW-1185">Reference proteome</keyword>
<sequence>MYKTLSLLLLWVLMLQNVHAQTTVKSDTLKYYFDAANIETNKETADHSLLILPKSEKDGGLYPVIEYYKNSQLKLSAFLTSQLFSNNFEGPATTYYPNGNKQRVATYHNGLVVGESSYFFESGSLYKKIAITKNKKGEEETHTTEYFPNGHISMTIDINTAQAKGKIISFFPNGNIYTIKEFPYPSDGGYIECRDSIGTVLATKGNGKVVIYTNDFTAAIKKASLKGGTVTGDWEPIIDSAAVSHFDKSEPIESIITEKPSFNGGSSGFIQKTKQDFIDYFQNTFRYPKEDLKKKTTGDVNIVMIVEKDGAITHIKVNSTVSKAMENEVVRVLELSTPWSAGLSIEGKPVRSATNLTIKFNFLINNREKASPNIDIYFDDSVPDFAALDAAYNKTDSAISVSKVDRAPEFMSGVAGIKNFLFNNQRYPVEDRENKRSGKVYVQFIIEKDGHVSNVHALTGASVTMKAEAERVPRLFPNWQPGTLDGKPVRVIYTLPIAFLLSDTAMQKPDVMPQFPGGLEKFGQFLVNNVHFPAADRENGVSGKVFLTFMVETDGSLSNIKAIRAPSKTMADEGIRVLSISPAWTPGYANGKPVRVQYTVPINFTLEIDNGSYYYNSGGRGSNGMTFRHGLNN</sequence>
<evidence type="ECO:0000313" key="4">
    <source>
        <dbReference type="Proteomes" id="UP001597557"/>
    </source>
</evidence>
<organism evidence="3 4">
    <name type="scientific">Mucilaginibacter ximonensis</name>
    <dbReference type="NCBI Taxonomy" id="538021"/>
    <lineage>
        <taxon>Bacteria</taxon>
        <taxon>Pseudomonadati</taxon>
        <taxon>Bacteroidota</taxon>
        <taxon>Sphingobacteriia</taxon>
        <taxon>Sphingobacteriales</taxon>
        <taxon>Sphingobacteriaceae</taxon>
        <taxon>Mucilaginibacter</taxon>
    </lineage>
</organism>
<evidence type="ECO:0000313" key="3">
    <source>
        <dbReference type="EMBL" id="MFD2873564.1"/>
    </source>
</evidence>
<dbReference type="RefSeq" id="WP_377186594.1">
    <property type="nucleotide sequence ID" value="NZ_JBHUPD010000003.1"/>
</dbReference>
<comment type="caution">
    <text evidence="3">The sequence shown here is derived from an EMBL/GenBank/DDBJ whole genome shotgun (WGS) entry which is preliminary data.</text>
</comment>
<dbReference type="PROSITE" id="PS52015">
    <property type="entry name" value="TONB_CTD"/>
    <property type="match status" value="3"/>
</dbReference>
<feature type="chain" id="PRO_5045655407" evidence="1">
    <location>
        <begin position="21"/>
        <end position="633"/>
    </location>
</feature>
<dbReference type="Pfam" id="PF03544">
    <property type="entry name" value="TonB_C"/>
    <property type="match status" value="3"/>
</dbReference>
<dbReference type="SUPFAM" id="SSF74653">
    <property type="entry name" value="TolA/TonB C-terminal domain"/>
    <property type="match status" value="3"/>
</dbReference>
<dbReference type="InterPro" id="IPR037682">
    <property type="entry name" value="TonB_C"/>
</dbReference>
<dbReference type="EMBL" id="JBHUPD010000003">
    <property type="protein sequence ID" value="MFD2873564.1"/>
    <property type="molecule type" value="Genomic_DNA"/>
</dbReference>
<dbReference type="PANTHER" id="PTHR33446:SF2">
    <property type="entry name" value="PROTEIN TONB"/>
    <property type="match status" value="1"/>
</dbReference>
<dbReference type="InterPro" id="IPR051045">
    <property type="entry name" value="TonB-dependent_transducer"/>
</dbReference>
<protein>
    <submittedName>
        <fullName evidence="3">Energy transducer TonB</fullName>
    </submittedName>
</protein>
<reference evidence="4" key="1">
    <citation type="journal article" date="2019" name="Int. J. Syst. Evol. Microbiol.">
        <title>The Global Catalogue of Microorganisms (GCM) 10K type strain sequencing project: providing services to taxonomists for standard genome sequencing and annotation.</title>
        <authorList>
            <consortium name="The Broad Institute Genomics Platform"/>
            <consortium name="The Broad Institute Genome Sequencing Center for Infectious Disease"/>
            <person name="Wu L."/>
            <person name="Ma J."/>
        </authorList>
    </citation>
    <scope>NUCLEOTIDE SEQUENCE [LARGE SCALE GENOMIC DNA]</scope>
    <source>
        <strain evidence="4">KCTC 22437</strain>
    </source>
</reference>
<feature type="domain" description="TonB C-terminal" evidence="2">
    <location>
        <begin position="272"/>
        <end position="371"/>
    </location>
</feature>
<name>A0ABW5YEC8_9SPHI</name>
<accession>A0ABW5YEC8</accession>
<dbReference type="PANTHER" id="PTHR33446">
    <property type="entry name" value="PROTEIN TONB-RELATED"/>
    <property type="match status" value="1"/>
</dbReference>
<feature type="domain" description="TonB C-terminal" evidence="2">
    <location>
        <begin position="517"/>
        <end position="613"/>
    </location>
</feature>
<feature type="domain" description="TonB C-terminal" evidence="2">
    <location>
        <begin position="412"/>
        <end position="508"/>
    </location>
</feature>
<dbReference type="SUPFAM" id="SSF82185">
    <property type="entry name" value="Histone H3 K4-specific methyltransferase SET7/9 N-terminal domain"/>
    <property type="match status" value="1"/>
</dbReference>
<evidence type="ECO:0000256" key="1">
    <source>
        <dbReference type="SAM" id="SignalP"/>
    </source>
</evidence>
<dbReference type="Gene3D" id="3.30.1150.10">
    <property type="match status" value="3"/>
</dbReference>
<proteinExistence type="predicted"/>
<dbReference type="Gene3D" id="3.90.930.1">
    <property type="match status" value="1"/>
</dbReference>
<dbReference type="Proteomes" id="UP001597557">
    <property type="component" value="Unassembled WGS sequence"/>
</dbReference>
<feature type="signal peptide" evidence="1">
    <location>
        <begin position="1"/>
        <end position="20"/>
    </location>
</feature>